<keyword evidence="2 5" id="KW-0560">Oxidoreductase</keyword>
<keyword evidence="3" id="KW-0558">Oxidation</keyword>
<evidence type="ECO:0000256" key="2">
    <source>
        <dbReference type="ARBA" id="ARBA00023002"/>
    </source>
</evidence>
<evidence type="ECO:0000256" key="4">
    <source>
        <dbReference type="PROSITE-ProRule" id="PRU10007"/>
    </source>
</evidence>
<reference evidence="7 8" key="1">
    <citation type="submission" date="2018-05" db="EMBL/GenBank/DDBJ databases">
        <title>Genomic Encyclopedia of Type Strains, Phase IV (KMG-IV): sequencing the most valuable type-strain genomes for metagenomic binning, comparative biology and taxonomic classification.</title>
        <authorList>
            <person name="Goeker M."/>
        </authorList>
    </citation>
    <scope>NUCLEOTIDE SEQUENCE [LARGE SCALE GENOMIC DNA]</scope>
    <source>
        <strain evidence="7 8">DSM 6462</strain>
    </source>
</reference>
<dbReference type="InterPro" id="IPR029510">
    <property type="entry name" value="Ald_DH_CS_GLU"/>
</dbReference>
<dbReference type="EMBL" id="QJJK01000006">
    <property type="protein sequence ID" value="PXW57886.1"/>
    <property type="molecule type" value="Genomic_DNA"/>
</dbReference>
<evidence type="ECO:0000313" key="7">
    <source>
        <dbReference type="EMBL" id="PXW57886.1"/>
    </source>
</evidence>
<dbReference type="OrthoDB" id="8175464at2"/>
<dbReference type="InterPro" id="IPR016160">
    <property type="entry name" value="Ald_DH_CS_CYS"/>
</dbReference>
<dbReference type="GO" id="GO:0016620">
    <property type="term" value="F:oxidoreductase activity, acting on the aldehyde or oxo group of donors, NAD or NADP as acceptor"/>
    <property type="evidence" value="ECO:0007669"/>
    <property type="project" value="InterPro"/>
</dbReference>
<dbReference type="FunFam" id="3.40.605.10:FF:000007">
    <property type="entry name" value="NAD/NADP-dependent betaine aldehyde dehydrogenase"/>
    <property type="match status" value="1"/>
</dbReference>
<organism evidence="7 8">
    <name type="scientific">Chelatococcus asaccharovorans</name>
    <dbReference type="NCBI Taxonomy" id="28210"/>
    <lineage>
        <taxon>Bacteria</taxon>
        <taxon>Pseudomonadati</taxon>
        <taxon>Pseudomonadota</taxon>
        <taxon>Alphaproteobacteria</taxon>
        <taxon>Hyphomicrobiales</taxon>
        <taxon>Chelatococcaceae</taxon>
        <taxon>Chelatococcus</taxon>
    </lineage>
</organism>
<feature type="active site" evidence="4">
    <location>
        <position position="249"/>
    </location>
</feature>
<evidence type="ECO:0000256" key="5">
    <source>
        <dbReference type="RuleBase" id="RU003345"/>
    </source>
</evidence>
<dbReference type="SUPFAM" id="SSF53720">
    <property type="entry name" value="ALDH-like"/>
    <property type="match status" value="1"/>
</dbReference>
<dbReference type="PROSITE" id="PS00687">
    <property type="entry name" value="ALDEHYDE_DEHYDR_GLU"/>
    <property type="match status" value="1"/>
</dbReference>
<sequence>MTTQSYGNFISGRRVSAGSGLFEATNPTTGAVWGTFTDSRIEDVDAAVSSAHTAFTGDWGRVSASERGRLMLRWGDLILANAERLARIETGQNGKLLSEMLAQVRVVPEWLAYYGGLADKIEGSVIPLKQTSVLNYTLKEPLGVIAVIVPWNSPLLLAIMAIAPALSAGNAIVLKPSEVTSASAIEIAALAIEAGFPAGVINVVTGAREAGAALVEHPLVAKISFAGGEEAGRAIAARAGQRLVGCTLELGGKSPNIVFDDADLDLAEAGVLGGIFAAAGQSCVAGSRAYIQRGTYDRLVDRLVSRASKIRIGDPLEAGTQMGPLASTAQLRKTIDMVARAKSDGADVLGGGGQPSIAGYEGGFFFEPTILGGAAADSFIMQNEVFGPVLCVTPFDDEDEIVEAANATRFGLAAGVWTNDLRRAHRMARAIKAGTVWINTYRALTYNSPFGGYKNSGQGRLNGVDAVNAFLQTKSVWCELGTAVNDPFVIRA</sequence>
<dbReference type="Gene3D" id="3.40.605.10">
    <property type="entry name" value="Aldehyde Dehydrogenase, Chain A, domain 1"/>
    <property type="match status" value="1"/>
</dbReference>
<dbReference type="InterPro" id="IPR016161">
    <property type="entry name" value="Ald_DH/histidinol_DH"/>
</dbReference>
<evidence type="ECO:0000256" key="1">
    <source>
        <dbReference type="ARBA" id="ARBA00009986"/>
    </source>
</evidence>
<dbReference type="CDD" id="cd07114">
    <property type="entry name" value="ALDH_DhaS"/>
    <property type="match status" value="1"/>
</dbReference>
<evidence type="ECO:0000259" key="6">
    <source>
        <dbReference type="Pfam" id="PF00171"/>
    </source>
</evidence>
<gene>
    <name evidence="7" type="ORF">C7450_10658</name>
</gene>
<keyword evidence="8" id="KW-1185">Reference proteome</keyword>
<dbReference type="PANTHER" id="PTHR11699">
    <property type="entry name" value="ALDEHYDE DEHYDROGENASE-RELATED"/>
    <property type="match status" value="1"/>
</dbReference>
<accession>A0A2V3UGB4</accession>
<dbReference type="Proteomes" id="UP000248021">
    <property type="component" value="Unassembled WGS sequence"/>
</dbReference>
<dbReference type="InterPro" id="IPR016162">
    <property type="entry name" value="Ald_DH_N"/>
</dbReference>
<comment type="similarity">
    <text evidence="1 5">Belongs to the aldehyde dehydrogenase family.</text>
</comment>
<evidence type="ECO:0000256" key="3">
    <source>
        <dbReference type="ARBA" id="ARBA00023097"/>
    </source>
</evidence>
<dbReference type="InterPro" id="IPR016163">
    <property type="entry name" value="Ald_DH_C"/>
</dbReference>
<dbReference type="Gene3D" id="3.40.309.10">
    <property type="entry name" value="Aldehyde Dehydrogenase, Chain A, domain 2"/>
    <property type="match status" value="1"/>
</dbReference>
<feature type="domain" description="Aldehyde dehydrogenase" evidence="6">
    <location>
        <begin position="20"/>
        <end position="476"/>
    </location>
</feature>
<evidence type="ECO:0000313" key="8">
    <source>
        <dbReference type="Proteomes" id="UP000248021"/>
    </source>
</evidence>
<protein>
    <submittedName>
        <fullName evidence="7">Aldehyde dehydrogenase (NAD+)</fullName>
    </submittedName>
</protein>
<dbReference type="Pfam" id="PF00171">
    <property type="entry name" value="Aldedh"/>
    <property type="match status" value="1"/>
</dbReference>
<dbReference type="PROSITE" id="PS00070">
    <property type="entry name" value="ALDEHYDE_DEHYDR_CYS"/>
    <property type="match status" value="1"/>
</dbReference>
<dbReference type="FunFam" id="3.40.309.10:FF:000012">
    <property type="entry name" value="Betaine aldehyde dehydrogenase"/>
    <property type="match status" value="1"/>
</dbReference>
<name>A0A2V3UGB4_9HYPH</name>
<dbReference type="InterPro" id="IPR015590">
    <property type="entry name" value="Aldehyde_DH_dom"/>
</dbReference>
<comment type="caution">
    <text evidence="7">The sequence shown here is derived from an EMBL/GenBank/DDBJ whole genome shotgun (WGS) entry which is preliminary data.</text>
</comment>
<proteinExistence type="inferred from homology"/>
<dbReference type="AlphaFoldDB" id="A0A2V3UGB4"/>